<evidence type="ECO:0000256" key="3">
    <source>
        <dbReference type="ARBA" id="ARBA00022617"/>
    </source>
</evidence>
<evidence type="ECO:0000256" key="5">
    <source>
        <dbReference type="ARBA" id="ARBA00022723"/>
    </source>
</evidence>
<dbReference type="Pfam" id="PF06969">
    <property type="entry name" value="HemN_C"/>
    <property type="match status" value="1"/>
</dbReference>
<sequence>MNKEIRFSEPSALYIHIPFCHSKCPYCDFYSVEYNKKRVDLYWAALFKELDDIIKSVDNKLLRSIYIGGGTPSLICGEKIFILLNKIRNSFNLPPTAEITIEANPFSLNEEKIILYKRSGINRISLGVQSFNNKYLNFLGRNSTRKKNINAIKLLKKYFDNYSIDLIFALPGQSVKDFKKDLEVLTSFNPPHISLYNLEIHEQTPFYDKLNKGEFKLPADKIDAEMYNLAQQFLLKADYNNYEISNFAKSGYRAQHNYLYWNYKRYIGLGPGAAGFNGRIRYKNNADLNKYLKSFSDHLEIEKEINILSKEDMMAEYCFLALRTQAGVSLHRFNLKFKKDFNSIFRDSVDNLKRKSLLEESNQRIYLTAKGKLLANEVFLAFLK</sequence>
<dbReference type="SFLD" id="SFLDF00562">
    <property type="entry name" value="HemN-like__clustered_with_heat"/>
    <property type="match status" value="1"/>
</dbReference>
<evidence type="ECO:0000256" key="4">
    <source>
        <dbReference type="ARBA" id="ARBA00022691"/>
    </source>
</evidence>
<proteinExistence type="inferred from homology"/>
<keyword evidence="4 9" id="KW-0949">S-adenosyl-L-methionine</keyword>
<organism evidence="11 12">
    <name type="scientific">Halanaerobium hydrogeniformans</name>
    <name type="common">Halanaerobium sp. (strain sapolanicus)</name>
    <dbReference type="NCBI Taxonomy" id="656519"/>
    <lineage>
        <taxon>Bacteria</taxon>
        <taxon>Bacillati</taxon>
        <taxon>Bacillota</taxon>
        <taxon>Clostridia</taxon>
        <taxon>Halanaerobiales</taxon>
        <taxon>Halanaerobiaceae</taxon>
        <taxon>Halanaerobium</taxon>
    </lineage>
</organism>
<dbReference type="Pfam" id="PF04055">
    <property type="entry name" value="Radical_SAM"/>
    <property type="match status" value="1"/>
</dbReference>
<keyword evidence="3 9" id="KW-0349">Heme</keyword>
<dbReference type="SFLD" id="SFLDG01082">
    <property type="entry name" value="B12-binding_domain_containing"/>
    <property type="match status" value="1"/>
</dbReference>
<name>E4RIP0_HALHG</name>
<dbReference type="EMBL" id="CP002304">
    <property type="protein sequence ID" value="ADQ15110.1"/>
    <property type="molecule type" value="Genomic_DNA"/>
</dbReference>
<keyword evidence="7 9" id="KW-0411">Iron-sulfur</keyword>
<evidence type="ECO:0000256" key="7">
    <source>
        <dbReference type="ARBA" id="ARBA00023014"/>
    </source>
</evidence>
<dbReference type="PROSITE" id="PS51918">
    <property type="entry name" value="RADICAL_SAM"/>
    <property type="match status" value="1"/>
</dbReference>
<evidence type="ECO:0000313" key="11">
    <source>
        <dbReference type="EMBL" id="ADQ15110.1"/>
    </source>
</evidence>
<keyword evidence="9" id="KW-0963">Cytoplasm</keyword>
<dbReference type="HOGENOM" id="CLU_027579_0_1_9"/>
<feature type="domain" description="Radical SAM core" evidence="10">
    <location>
        <begin position="5"/>
        <end position="240"/>
    </location>
</feature>
<comment type="subcellular location">
    <subcellularLocation>
        <location evidence="9">Cytoplasm</location>
    </subcellularLocation>
</comment>
<dbReference type="GO" id="GO:0006779">
    <property type="term" value="P:porphyrin-containing compound biosynthetic process"/>
    <property type="evidence" value="ECO:0007669"/>
    <property type="project" value="InterPro"/>
</dbReference>
<evidence type="ECO:0000256" key="9">
    <source>
        <dbReference type="RuleBase" id="RU364116"/>
    </source>
</evidence>
<accession>E4RIP0</accession>
<evidence type="ECO:0000256" key="2">
    <source>
        <dbReference type="ARBA" id="ARBA00017228"/>
    </source>
</evidence>
<dbReference type="InterPro" id="IPR034505">
    <property type="entry name" value="Coproporphyrinogen-III_oxidase"/>
</dbReference>
<dbReference type="SMART" id="SM00729">
    <property type="entry name" value="Elp3"/>
    <property type="match status" value="1"/>
</dbReference>
<dbReference type="GO" id="GO:0005737">
    <property type="term" value="C:cytoplasm"/>
    <property type="evidence" value="ECO:0007669"/>
    <property type="project" value="UniProtKB-SubCell"/>
</dbReference>
<comment type="similarity">
    <text evidence="1">Belongs to the anaerobic coproporphyrinogen-III oxidase family. HemW subfamily.</text>
</comment>
<comment type="function">
    <text evidence="9">Probably acts as a heme chaperone, transferring heme to an unknown acceptor. Binds one molecule of heme per monomer, possibly covalently. Binds 1 [4Fe-4S] cluster. The cluster is coordinated with 3 cysteines and an exchangeable S-adenosyl-L-methionine.</text>
</comment>
<dbReference type="RefSeq" id="WP_013406187.1">
    <property type="nucleotide sequence ID" value="NC_014654.1"/>
</dbReference>
<dbReference type="PANTHER" id="PTHR13932">
    <property type="entry name" value="COPROPORPHYRINIGEN III OXIDASE"/>
    <property type="match status" value="1"/>
</dbReference>
<evidence type="ECO:0000313" key="12">
    <source>
        <dbReference type="Proteomes" id="UP000007434"/>
    </source>
</evidence>
<reference evidence="11 12" key="1">
    <citation type="submission" date="2010-11" db="EMBL/GenBank/DDBJ databases">
        <title>Complete sequence of Halanaerobium sp. sapolanicus.</title>
        <authorList>
            <consortium name="US DOE Joint Genome Institute"/>
            <person name="Lucas S."/>
            <person name="Copeland A."/>
            <person name="Lapidus A."/>
            <person name="Cheng J.-F."/>
            <person name="Bruce D."/>
            <person name="Goodwin L."/>
            <person name="Pitluck S."/>
            <person name="Davenport K."/>
            <person name="Detter J.C."/>
            <person name="Han C."/>
            <person name="Tapia R."/>
            <person name="Land M."/>
            <person name="Hauser L."/>
            <person name="Jeffries C."/>
            <person name="Kyrpides N."/>
            <person name="Ivanova N."/>
            <person name="Mikhailova N."/>
            <person name="Begemann M.B."/>
            <person name="Mormile M.R."/>
            <person name="Wall J.D."/>
            <person name="Elias D.A."/>
            <person name="Woyke T."/>
        </authorList>
    </citation>
    <scope>NUCLEOTIDE SEQUENCE [LARGE SCALE GENOMIC DNA]</scope>
    <source>
        <strain evidence="12">sapolanicus</strain>
    </source>
</reference>
<dbReference type="GO" id="GO:0046872">
    <property type="term" value="F:metal ion binding"/>
    <property type="evidence" value="ECO:0007669"/>
    <property type="project" value="UniProtKB-UniRule"/>
</dbReference>
<dbReference type="Proteomes" id="UP000007434">
    <property type="component" value="Chromosome"/>
</dbReference>
<keyword evidence="12" id="KW-1185">Reference proteome</keyword>
<evidence type="ECO:0000256" key="8">
    <source>
        <dbReference type="ARBA" id="ARBA00023186"/>
    </source>
</evidence>
<evidence type="ECO:0000256" key="6">
    <source>
        <dbReference type="ARBA" id="ARBA00023004"/>
    </source>
</evidence>
<keyword evidence="8 9" id="KW-0143">Chaperone</keyword>
<dbReference type="NCBIfam" id="TIGR00539">
    <property type="entry name" value="hemN_rel"/>
    <property type="match status" value="1"/>
</dbReference>
<dbReference type="GO" id="GO:0051539">
    <property type="term" value="F:4 iron, 4 sulfur cluster binding"/>
    <property type="evidence" value="ECO:0007669"/>
    <property type="project" value="UniProtKB-UniRule"/>
</dbReference>
<keyword evidence="9" id="KW-0004">4Fe-4S</keyword>
<reference evidence="11 12" key="2">
    <citation type="journal article" date="2011" name="J. Bacteriol.">
        <title>Complete Genome Sequence of the Haloalkaliphilic, Hydrogen Producing Halanaerobium hydrogenoformans.</title>
        <authorList>
            <person name="Brown S.D."/>
            <person name="Begemann M.B."/>
            <person name="Mormile M.R."/>
            <person name="Wall J.D."/>
            <person name="Han C.S."/>
            <person name="Goodwin L.A."/>
            <person name="Pitluck S."/>
            <person name="Land M.L."/>
            <person name="Hauser L.J."/>
            <person name="Elias D.A."/>
        </authorList>
    </citation>
    <scope>NUCLEOTIDE SEQUENCE [LARGE SCALE GENOMIC DNA]</scope>
    <source>
        <strain evidence="12">sapolanicus</strain>
    </source>
</reference>
<dbReference type="SFLD" id="SFLDF00288">
    <property type="entry name" value="HemN-like__clustered_with_nucl"/>
    <property type="match status" value="1"/>
</dbReference>
<dbReference type="STRING" id="656519.Halsa_1687"/>
<dbReference type="InterPro" id="IPR006638">
    <property type="entry name" value="Elp3/MiaA/NifB-like_rSAM"/>
</dbReference>
<dbReference type="KEGG" id="has:Halsa_1687"/>
<dbReference type="InterPro" id="IPR013785">
    <property type="entry name" value="Aldolase_TIM"/>
</dbReference>
<dbReference type="InterPro" id="IPR058240">
    <property type="entry name" value="rSAM_sf"/>
</dbReference>
<dbReference type="GO" id="GO:0004109">
    <property type="term" value="F:coproporphyrinogen oxidase activity"/>
    <property type="evidence" value="ECO:0007669"/>
    <property type="project" value="InterPro"/>
</dbReference>
<dbReference type="InterPro" id="IPR004559">
    <property type="entry name" value="HemW-like"/>
</dbReference>
<dbReference type="InterPro" id="IPR010723">
    <property type="entry name" value="HemN_C"/>
</dbReference>
<protein>
    <recommendedName>
        <fullName evidence="2 9">Heme chaperone HemW</fullName>
    </recommendedName>
</protein>
<keyword evidence="5 9" id="KW-0479">Metal-binding</keyword>
<dbReference type="eggNOG" id="COG0635">
    <property type="taxonomic scope" value="Bacteria"/>
</dbReference>
<dbReference type="InterPro" id="IPR007197">
    <property type="entry name" value="rSAM"/>
</dbReference>
<evidence type="ECO:0000256" key="1">
    <source>
        <dbReference type="ARBA" id="ARBA00006100"/>
    </source>
</evidence>
<dbReference type="OrthoDB" id="9808022at2"/>
<dbReference type="PANTHER" id="PTHR13932:SF5">
    <property type="entry name" value="RADICAL S-ADENOSYL METHIONINE DOMAIN-CONTAINING PROTEIN 1, MITOCHONDRIAL"/>
    <property type="match status" value="1"/>
</dbReference>
<evidence type="ECO:0000259" key="10">
    <source>
        <dbReference type="PROSITE" id="PS51918"/>
    </source>
</evidence>
<gene>
    <name evidence="11" type="ordered locus">Halsa_1687</name>
</gene>
<dbReference type="SFLD" id="SFLDG01065">
    <property type="entry name" value="anaerobic_coproporphyrinogen-I"/>
    <property type="match status" value="1"/>
</dbReference>
<dbReference type="AlphaFoldDB" id="E4RIP0"/>
<keyword evidence="6 9" id="KW-0408">Iron</keyword>
<dbReference type="Gene3D" id="3.20.20.70">
    <property type="entry name" value="Aldolase class I"/>
    <property type="match status" value="1"/>
</dbReference>
<dbReference type="SUPFAM" id="SSF102114">
    <property type="entry name" value="Radical SAM enzymes"/>
    <property type="match status" value="1"/>
</dbReference>
<dbReference type="SFLD" id="SFLDS00029">
    <property type="entry name" value="Radical_SAM"/>
    <property type="match status" value="1"/>
</dbReference>
<dbReference type="CDD" id="cd01335">
    <property type="entry name" value="Radical_SAM"/>
    <property type="match status" value="1"/>
</dbReference>